<keyword evidence="2" id="KW-1185">Reference proteome</keyword>
<dbReference type="STRING" id="1302689.RG47T_3779"/>
<dbReference type="AlphaFoldDB" id="A0A1Q6A2S8"/>
<gene>
    <name evidence="1" type="ORF">RG47T_3779</name>
</gene>
<proteinExistence type="predicted"/>
<organism evidence="1 2">
    <name type="scientific">Mucilaginibacter polytrichastri</name>
    <dbReference type="NCBI Taxonomy" id="1302689"/>
    <lineage>
        <taxon>Bacteria</taxon>
        <taxon>Pseudomonadati</taxon>
        <taxon>Bacteroidota</taxon>
        <taxon>Sphingobacteriia</taxon>
        <taxon>Sphingobacteriales</taxon>
        <taxon>Sphingobacteriaceae</taxon>
        <taxon>Mucilaginibacter</taxon>
    </lineage>
</organism>
<protein>
    <submittedName>
        <fullName evidence="1">Uncharacterized protein</fullName>
    </submittedName>
</protein>
<sequence length="40" mass="4138">MTGSVAMNFQCLGQGNGNGCRNITNAALKTIFEVMVDSGS</sequence>
<name>A0A1Q6A2S8_9SPHI</name>
<dbReference type="EMBL" id="MPPL01000001">
    <property type="protein sequence ID" value="OKS88313.1"/>
    <property type="molecule type" value="Genomic_DNA"/>
</dbReference>
<dbReference type="Proteomes" id="UP000186720">
    <property type="component" value="Unassembled WGS sequence"/>
</dbReference>
<comment type="caution">
    <text evidence="1">The sequence shown here is derived from an EMBL/GenBank/DDBJ whole genome shotgun (WGS) entry which is preliminary data.</text>
</comment>
<evidence type="ECO:0000313" key="2">
    <source>
        <dbReference type="Proteomes" id="UP000186720"/>
    </source>
</evidence>
<accession>A0A1Q6A2S8</accession>
<reference evidence="1 2" key="1">
    <citation type="submission" date="2016-11" db="EMBL/GenBank/DDBJ databases">
        <title>Whole Genome Sequencing of Mucilaginibacter polytrichastri RG4-7(T) isolated from the moss sample.</title>
        <authorList>
            <person name="Li Y."/>
        </authorList>
    </citation>
    <scope>NUCLEOTIDE SEQUENCE [LARGE SCALE GENOMIC DNA]</scope>
    <source>
        <strain evidence="1 2">RG4-7</strain>
    </source>
</reference>
<evidence type="ECO:0000313" key="1">
    <source>
        <dbReference type="EMBL" id="OKS88313.1"/>
    </source>
</evidence>